<accession>A0A2G2XMZ8</accession>
<reference evidence="3" key="2">
    <citation type="journal article" date="2017" name="J. Anim. Genet.">
        <title>Multiple reference genome sequences of hot pepper reveal the massive evolution of plant disease resistance genes by retroduplication.</title>
        <authorList>
            <person name="Kim S."/>
            <person name="Park J."/>
            <person name="Yeom S.-I."/>
            <person name="Kim Y.-M."/>
            <person name="Seo E."/>
            <person name="Kim K.-T."/>
            <person name="Kim M.-S."/>
            <person name="Lee J.M."/>
            <person name="Cheong K."/>
            <person name="Shin H.-S."/>
            <person name="Kim S.-B."/>
            <person name="Han K."/>
            <person name="Lee J."/>
            <person name="Park M."/>
            <person name="Lee H.-A."/>
            <person name="Lee H.-Y."/>
            <person name="Lee Y."/>
            <person name="Oh S."/>
            <person name="Lee J.H."/>
            <person name="Choi E."/>
            <person name="Choi E."/>
            <person name="Lee S.E."/>
            <person name="Jeon J."/>
            <person name="Kim H."/>
            <person name="Choi G."/>
            <person name="Song H."/>
            <person name="Lee J."/>
            <person name="Lee S.-C."/>
            <person name="Kwon J.-K."/>
            <person name="Lee H.-Y."/>
            <person name="Koo N."/>
            <person name="Hong Y."/>
            <person name="Kim R.W."/>
            <person name="Kang W.-H."/>
            <person name="Huh J.H."/>
            <person name="Kang B.-C."/>
            <person name="Yang T.-J."/>
            <person name="Lee Y.-H."/>
            <person name="Bennetzen J.L."/>
            <person name="Choi D."/>
        </authorList>
    </citation>
    <scope>NUCLEOTIDE SEQUENCE [LARGE SCALE GENOMIC DNA]</scope>
    <source>
        <strain evidence="3">cv. PBC81</strain>
    </source>
</reference>
<proteinExistence type="predicted"/>
<dbReference type="Pfam" id="PF19584">
    <property type="entry name" value="MCAfunc"/>
    <property type="match status" value="1"/>
</dbReference>
<organism evidence="2 3">
    <name type="scientific">Capsicum baccatum</name>
    <name type="common">Peruvian pepper</name>
    <dbReference type="NCBI Taxonomy" id="33114"/>
    <lineage>
        <taxon>Eukaryota</taxon>
        <taxon>Viridiplantae</taxon>
        <taxon>Streptophyta</taxon>
        <taxon>Embryophyta</taxon>
        <taxon>Tracheophyta</taxon>
        <taxon>Spermatophyta</taxon>
        <taxon>Magnoliopsida</taxon>
        <taxon>eudicotyledons</taxon>
        <taxon>Gunneridae</taxon>
        <taxon>Pentapetalae</taxon>
        <taxon>asterids</taxon>
        <taxon>lamiids</taxon>
        <taxon>Solanales</taxon>
        <taxon>Solanaceae</taxon>
        <taxon>Solanoideae</taxon>
        <taxon>Capsiceae</taxon>
        <taxon>Capsicum</taxon>
    </lineage>
</organism>
<dbReference type="InterPro" id="IPR027417">
    <property type="entry name" value="P-loop_NTPase"/>
</dbReference>
<sequence>MTHDSLEIPSLSKGKITIEVISDKKKTLEVSTFDWYRVDLDEAHTIKSWKTLGAQAAFALSAHCRWCLTGTLLQFAQHIKLIGDLLEQLKTTELKRYPKTREPLEHLEDALMRSYIFVKSCQDRSYLYLLAMGWNIAYQFCRAQNEIDQYLKIIPLITLVDNA</sequence>
<dbReference type="SUPFAM" id="SSF52540">
    <property type="entry name" value="P-loop containing nucleoside triphosphate hydrolases"/>
    <property type="match status" value="1"/>
</dbReference>
<dbReference type="InterPro" id="IPR038718">
    <property type="entry name" value="SNF2-like_sf"/>
</dbReference>
<comment type="caution">
    <text evidence="2">The sequence shown here is derived from an EMBL/GenBank/DDBJ whole genome shotgun (WGS) entry which is preliminary data.</text>
</comment>
<dbReference type="EMBL" id="MLFT02000001">
    <property type="protein sequence ID" value="PHT58876.1"/>
    <property type="molecule type" value="Genomic_DNA"/>
</dbReference>
<dbReference type="Gene3D" id="3.40.50.10810">
    <property type="entry name" value="Tandem AAA-ATPase domain"/>
    <property type="match status" value="1"/>
</dbReference>
<name>A0A2G2XMZ8_CAPBA</name>
<dbReference type="OrthoDB" id="1412999at2759"/>
<reference evidence="2 3" key="1">
    <citation type="journal article" date="2017" name="Genome Biol.">
        <title>New reference genome sequences of hot pepper reveal the massive evolution of plant disease-resistance genes by retroduplication.</title>
        <authorList>
            <person name="Kim S."/>
            <person name="Park J."/>
            <person name="Yeom S.I."/>
            <person name="Kim Y.M."/>
            <person name="Seo E."/>
            <person name="Kim K.T."/>
            <person name="Kim M.S."/>
            <person name="Lee J.M."/>
            <person name="Cheong K."/>
            <person name="Shin H.S."/>
            <person name="Kim S.B."/>
            <person name="Han K."/>
            <person name="Lee J."/>
            <person name="Park M."/>
            <person name="Lee H.A."/>
            <person name="Lee H.Y."/>
            <person name="Lee Y."/>
            <person name="Oh S."/>
            <person name="Lee J.H."/>
            <person name="Choi E."/>
            <person name="Choi E."/>
            <person name="Lee S.E."/>
            <person name="Jeon J."/>
            <person name="Kim H."/>
            <person name="Choi G."/>
            <person name="Song H."/>
            <person name="Lee J."/>
            <person name="Lee S.C."/>
            <person name="Kwon J.K."/>
            <person name="Lee H.Y."/>
            <person name="Koo N."/>
            <person name="Hong Y."/>
            <person name="Kim R.W."/>
            <person name="Kang W.H."/>
            <person name="Huh J.H."/>
            <person name="Kang B.C."/>
            <person name="Yang T.J."/>
            <person name="Lee Y.H."/>
            <person name="Bennetzen J.L."/>
            <person name="Choi D."/>
        </authorList>
    </citation>
    <scope>NUCLEOTIDE SEQUENCE [LARGE SCALE GENOMIC DNA]</scope>
    <source>
        <strain evidence="3">cv. PBC81</strain>
    </source>
</reference>
<dbReference type="PANTHER" id="PTHR46604">
    <property type="entry name" value="PROTEIN MID1-COMPLEMENTING ACTIVITY 1"/>
    <property type="match status" value="1"/>
</dbReference>
<dbReference type="GO" id="GO:0005524">
    <property type="term" value="F:ATP binding"/>
    <property type="evidence" value="ECO:0007669"/>
    <property type="project" value="InterPro"/>
</dbReference>
<dbReference type="PANTHER" id="PTHR46604:SF10">
    <property type="entry name" value="CELL NUMBER REGULATOR 13-LIKE"/>
    <property type="match status" value="1"/>
</dbReference>
<feature type="domain" description="MCAfunc" evidence="1">
    <location>
        <begin position="73"/>
        <end position="163"/>
    </location>
</feature>
<dbReference type="Proteomes" id="UP000224567">
    <property type="component" value="Unassembled WGS sequence"/>
</dbReference>
<evidence type="ECO:0000313" key="2">
    <source>
        <dbReference type="EMBL" id="PHT58876.1"/>
    </source>
</evidence>
<evidence type="ECO:0000259" key="1">
    <source>
        <dbReference type="Pfam" id="PF19584"/>
    </source>
</evidence>
<keyword evidence="3" id="KW-1185">Reference proteome</keyword>
<protein>
    <recommendedName>
        <fullName evidence="1">MCAfunc domain-containing protein</fullName>
    </recommendedName>
</protein>
<evidence type="ECO:0000313" key="3">
    <source>
        <dbReference type="Proteomes" id="UP000224567"/>
    </source>
</evidence>
<dbReference type="AlphaFoldDB" id="A0A2G2XMZ8"/>
<dbReference type="InterPro" id="IPR045766">
    <property type="entry name" value="MCAfunc"/>
</dbReference>
<gene>
    <name evidence="2" type="ORF">CQW23_01239</name>
</gene>